<reference evidence="1" key="1">
    <citation type="submission" date="2014-12" db="EMBL/GenBank/DDBJ databases">
        <title>Insight into the proteome of Arion vulgaris.</title>
        <authorList>
            <person name="Aradska J."/>
            <person name="Bulat T."/>
            <person name="Smidak R."/>
            <person name="Sarate P."/>
            <person name="Gangsoo J."/>
            <person name="Sialana F."/>
            <person name="Bilban M."/>
            <person name="Lubec G."/>
        </authorList>
    </citation>
    <scope>NUCLEOTIDE SEQUENCE</scope>
    <source>
        <tissue evidence="1">Skin</tissue>
    </source>
</reference>
<evidence type="ECO:0000313" key="1">
    <source>
        <dbReference type="EMBL" id="CEK70050.1"/>
    </source>
</evidence>
<sequence length="52" mass="5954">MLATQVDFLLYFLLQYHVDYLSLSTAYNTVQLIHNIVQLTHITVQLMGILSG</sequence>
<protein>
    <submittedName>
        <fullName evidence="1">Uncharacterized protein</fullName>
    </submittedName>
</protein>
<accession>A0A0B6ZQP7</accession>
<gene>
    <name evidence="1" type="primary">ORF72634</name>
</gene>
<proteinExistence type="predicted"/>
<dbReference type="EMBL" id="HACG01023185">
    <property type="protein sequence ID" value="CEK70050.1"/>
    <property type="molecule type" value="Transcribed_RNA"/>
</dbReference>
<name>A0A0B6ZQP7_9EUPU</name>
<organism evidence="1">
    <name type="scientific">Arion vulgaris</name>
    <dbReference type="NCBI Taxonomy" id="1028688"/>
    <lineage>
        <taxon>Eukaryota</taxon>
        <taxon>Metazoa</taxon>
        <taxon>Spiralia</taxon>
        <taxon>Lophotrochozoa</taxon>
        <taxon>Mollusca</taxon>
        <taxon>Gastropoda</taxon>
        <taxon>Heterobranchia</taxon>
        <taxon>Euthyneura</taxon>
        <taxon>Panpulmonata</taxon>
        <taxon>Eupulmonata</taxon>
        <taxon>Stylommatophora</taxon>
        <taxon>Helicina</taxon>
        <taxon>Arionoidea</taxon>
        <taxon>Arionidae</taxon>
        <taxon>Arion</taxon>
    </lineage>
</organism>
<dbReference type="AlphaFoldDB" id="A0A0B6ZQP7"/>